<reference evidence="3 4" key="1">
    <citation type="submission" date="2018-11" db="EMBL/GenBank/DDBJ databases">
        <title>Sequencing the genomes of 1000 actinobacteria strains.</title>
        <authorList>
            <person name="Klenk H.-P."/>
        </authorList>
    </citation>
    <scope>NUCLEOTIDE SEQUENCE [LARGE SCALE GENOMIC DNA]</scope>
    <source>
        <strain evidence="3 4">DSM 44254</strain>
    </source>
</reference>
<name>A0A3N1D058_9ACTN</name>
<dbReference type="Gene3D" id="3.40.309.10">
    <property type="entry name" value="Aldehyde Dehydrogenase, Chain A, domain 2"/>
    <property type="match status" value="1"/>
</dbReference>
<dbReference type="InterPro" id="IPR015590">
    <property type="entry name" value="Aldehyde_DH_dom"/>
</dbReference>
<gene>
    <name evidence="3" type="ORF">EDD29_4486</name>
</gene>
<dbReference type="Pfam" id="PF00171">
    <property type="entry name" value="Aldedh"/>
    <property type="match status" value="1"/>
</dbReference>
<dbReference type="OrthoDB" id="6882680at2"/>
<keyword evidence="1" id="KW-0560">Oxidoreductase</keyword>
<organism evidence="3 4">
    <name type="scientific">Actinocorallia herbida</name>
    <dbReference type="NCBI Taxonomy" id="58109"/>
    <lineage>
        <taxon>Bacteria</taxon>
        <taxon>Bacillati</taxon>
        <taxon>Actinomycetota</taxon>
        <taxon>Actinomycetes</taxon>
        <taxon>Streptosporangiales</taxon>
        <taxon>Thermomonosporaceae</taxon>
        <taxon>Actinocorallia</taxon>
    </lineage>
</organism>
<protein>
    <submittedName>
        <fullName evidence="3">Gamma-glutamyl-gamma-aminobutyraldehyde dehydrogenase</fullName>
    </submittedName>
</protein>
<dbReference type="AlphaFoldDB" id="A0A3N1D058"/>
<dbReference type="SUPFAM" id="SSF53720">
    <property type="entry name" value="ALDH-like"/>
    <property type="match status" value="1"/>
</dbReference>
<sequence>MTEKNREDWIELAREITPTTTAWIDGPVASRSGATRATVNPATGAVLAEVAECDEHDVDAAVTTARRAFDAGGWATASPRERAAGLHRIAQRIEDGLDELALLDSLDAGKRIVDTRAIDAPGSAAILRWYAESLDKVYGEVAPTSAADLAVVTREPLGVVAAVVPWNYPLEMAIWKLAPALAAGNSVILKPSEDSPLSALRLAELAAEAGLPEGVLSVVPGAGPVVGQALGRHHDVDAVTFTGSTETARLFQVYAGQSNLKQVWPEAGGKSAVVVLDDVADLDLVADGVAAGIFTNTGQVCSATSRLVVQRGVADALIEKVVARANAITVGDPLDPATGMGPVVSERQAARVLSLMETGAAEAREVHGGGLVPGMPAPTYVRPQVLLGVDPAARIAQTEVFGPVLTVHVVDTVDEAVAVANGTPYALAAGLWTDGLTRAHSVARRLRAGTVSVNCVDALDVATPFGGFRGSGYGRDLSLHALDKFTGLKTTWIHHG</sequence>
<dbReference type="Proteomes" id="UP000272400">
    <property type="component" value="Unassembled WGS sequence"/>
</dbReference>
<dbReference type="FunFam" id="3.40.605.10:FF:000001">
    <property type="entry name" value="Aldehyde dehydrogenase 1"/>
    <property type="match status" value="1"/>
</dbReference>
<dbReference type="InterPro" id="IPR016160">
    <property type="entry name" value="Ald_DH_CS_CYS"/>
</dbReference>
<dbReference type="PANTHER" id="PTHR11699">
    <property type="entry name" value="ALDEHYDE DEHYDROGENASE-RELATED"/>
    <property type="match status" value="1"/>
</dbReference>
<evidence type="ECO:0000259" key="2">
    <source>
        <dbReference type="Pfam" id="PF00171"/>
    </source>
</evidence>
<dbReference type="EMBL" id="RJKE01000001">
    <property type="protein sequence ID" value="ROO86902.1"/>
    <property type="molecule type" value="Genomic_DNA"/>
</dbReference>
<dbReference type="RefSeq" id="WP_123666258.1">
    <property type="nucleotide sequence ID" value="NZ_RJKE01000001.1"/>
</dbReference>
<evidence type="ECO:0000256" key="1">
    <source>
        <dbReference type="ARBA" id="ARBA00023002"/>
    </source>
</evidence>
<dbReference type="InterPro" id="IPR016161">
    <property type="entry name" value="Ald_DH/histidinol_DH"/>
</dbReference>
<proteinExistence type="predicted"/>
<dbReference type="Gene3D" id="3.40.605.10">
    <property type="entry name" value="Aldehyde Dehydrogenase, Chain A, domain 1"/>
    <property type="match status" value="1"/>
</dbReference>
<dbReference type="InterPro" id="IPR016162">
    <property type="entry name" value="Ald_DH_N"/>
</dbReference>
<feature type="domain" description="Aldehyde dehydrogenase" evidence="2">
    <location>
        <begin position="32"/>
        <end position="490"/>
    </location>
</feature>
<accession>A0A3N1D058</accession>
<dbReference type="GO" id="GO:0016620">
    <property type="term" value="F:oxidoreductase activity, acting on the aldehyde or oxo group of donors, NAD or NADP as acceptor"/>
    <property type="evidence" value="ECO:0007669"/>
    <property type="project" value="InterPro"/>
</dbReference>
<evidence type="ECO:0000313" key="4">
    <source>
        <dbReference type="Proteomes" id="UP000272400"/>
    </source>
</evidence>
<dbReference type="PROSITE" id="PS00070">
    <property type="entry name" value="ALDEHYDE_DEHYDR_CYS"/>
    <property type="match status" value="1"/>
</dbReference>
<keyword evidence="4" id="KW-1185">Reference proteome</keyword>
<dbReference type="CDD" id="cd07112">
    <property type="entry name" value="ALDH_GABALDH-PuuC"/>
    <property type="match status" value="1"/>
</dbReference>
<dbReference type="InterPro" id="IPR016163">
    <property type="entry name" value="Ald_DH_C"/>
</dbReference>
<comment type="caution">
    <text evidence="3">The sequence shown here is derived from an EMBL/GenBank/DDBJ whole genome shotgun (WGS) entry which is preliminary data.</text>
</comment>
<evidence type="ECO:0000313" key="3">
    <source>
        <dbReference type="EMBL" id="ROO86902.1"/>
    </source>
</evidence>